<keyword evidence="1" id="KW-0175">Coiled coil</keyword>
<accession>A0A251TRZ6</accession>
<evidence type="ECO:0000256" key="2">
    <source>
        <dbReference type="SAM" id="MobiDB-lite"/>
    </source>
</evidence>
<dbReference type="AlphaFoldDB" id="A0A251TRZ6"/>
<proteinExistence type="predicted"/>
<evidence type="ECO:0000313" key="3">
    <source>
        <dbReference type="EMBL" id="KAF5789316.1"/>
    </source>
</evidence>
<reference evidence="4" key="2">
    <citation type="submission" date="2017-02" db="EMBL/GenBank/DDBJ databases">
        <title>Sunflower complete genome.</title>
        <authorList>
            <person name="Langlade N."/>
            <person name="Munos S."/>
        </authorList>
    </citation>
    <scope>NUCLEOTIDE SEQUENCE [LARGE SCALE GENOMIC DNA]</scope>
    <source>
        <tissue evidence="4">Leaves</tissue>
    </source>
</reference>
<dbReference type="Proteomes" id="UP000215914">
    <property type="component" value="Chromosome 9"/>
</dbReference>
<gene>
    <name evidence="4" type="ORF">HannXRQ_Chr09g0243251</name>
    <name evidence="3" type="ORF">HanXRQr2_Chr09g0369761</name>
</gene>
<sequence length="177" mass="20890">MDDNKNKCIQDLGSATENVEQRISEFEENLSSGFSSSDSDSSDSEYNEWEERILEQNRQLDDILIELLISMANGDHGSTILRPTRRDAAKRKRKRKGNASKEIAAQLRAIRLIRESENELMRKRLELNQQKEQKKKEWKLRKMQLLELNTLLKKENELLSPEEENRKRYLMSKFYGI</sequence>
<keyword evidence="5" id="KW-1185">Reference proteome</keyword>
<name>A0A251TRZ6_HELAN</name>
<feature type="coiled-coil region" evidence="1">
    <location>
        <begin position="113"/>
        <end position="148"/>
    </location>
</feature>
<evidence type="ECO:0000313" key="5">
    <source>
        <dbReference type="Proteomes" id="UP000215914"/>
    </source>
</evidence>
<dbReference type="InParanoid" id="A0A251TRZ6"/>
<organism evidence="4 5">
    <name type="scientific">Helianthus annuus</name>
    <name type="common">Common sunflower</name>
    <dbReference type="NCBI Taxonomy" id="4232"/>
    <lineage>
        <taxon>Eukaryota</taxon>
        <taxon>Viridiplantae</taxon>
        <taxon>Streptophyta</taxon>
        <taxon>Embryophyta</taxon>
        <taxon>Tracheophyta</taxon>
        <taxon>Spermatophyta</taxon>
        <taxon>Magnoliopsida</taxon>
        <taxon>eudicotyledons</taxon>
        <taxon>Gunneridae</taxon>
        <taxon>Pentapetalae</taxon>
        <taxon>asterids</taxon>
        <taxon>campanulids</taxon>
        <taxon>Asterales</taxon>
        <taxon>Asteraceae</taxon>
        <taxon>Asteroideae</taxon>
        <taxon>Heliantheae alliance</taxon>
        <taxon>Heliantheae</taxon>
        <taxon>Helianthus</taxon>
    </lineage>
</organism>
<reference evidence="3 5" key="1">
    <citation type="journal article" date="2017" name="Nature">
        <title>The sunflower genome provides insights into oil metabolism, flowering and Asterid evolution.</title>
        <authorList>
            <person name="Badouin H."/>
            <person name="Gouzy J."/>
            <person name="Grassa C.J."/>
            <person name="Murat F."/>
            <person name="Staton S.E."/>
            <person name="Cottret L."/>
            <person name="Lelandais-Briere C."/>
            <person name="Owens G.L."/>
            <person name="Carrere S."/>
            <person name="Mayjonade B."/>
            <person name="Legrand L."/>
            <person name="Gill N."/>
            <person name="Kane N.C."/>
            <person name="Bowers J.E."/>
            <person name="Hubner S."/>
            <person name="Bellec A."/>
            <person name="Berard A."/>
            <person name="Berges H."/>
            <person name="Blanchet N."/>
            <person name="Boniface M.C."/>
            <person name="Brunel D."/>
            <person name="Catrice O."/>
            <person name="Chaidir N."/>
            <person name="Claudel C."/>
            <person name="Donnadieu C."/>
            <person name="Faraut T."/>
            <person name="Fievet G."/>
            <person name="Helmstetter N."/>
            <person name="King M."/>
            <person name="Knapp S.J."/>
            <person name="Lai Z."/>
            <person name="Le Paslier M.C."/>
            <person name="Lippi Y."/>
            <person name="Lorenzon L."/>
            <person name="Mandel J.R."/>
            <person name="Marage G."/>
            <person name="Marchand G."/>
            <person name="Marquand E."/>
            <person name="Bret-Mestries E."/>
            <person name="Morien E."/>
            <person name="Nambeesan S."/>
            <person name="Nguyen T."/>
            <person name="Pegot-Espagnet P."/>
            <person name="Pouilly N."/>
            <person name="Raftis F."/>
            <person name="Sallet E."/>
            <person name="Schiex T."/>
            <person name="Thomas J."/>
            <person name="Vandecasteele C."/>
            <person name="Vares D."/>
            <person name="Vear F."/>
            <person name="Vautrin S."/>
            <person name="Crespi M."/>
            <person name="Mangin B."/>
            <person name="Burke J.M."/>
            <person name="Salse J."/>
            <person name="Munos S."/>
            <person name="Vincourt P."/>
            <person name="Rieseberg L.H."/>
            <person name="Langlade N.B."/>
        </authorList>
    </citation>
    <scope>NUCLEOTIDE SEQUENCE [LARGE SCALE GENOMIC DNA]</scope>
    <source>
        <strain evidence="5">cv. SF193</strain>
        <tissue evidence="3">Leaves</tissue>
    </source>
</reference>
<evidence type="ECO:0000313" key="4">
    <source>
        <dbReference type="EMBL" id="OTG13888.1"/>
    </source>
</evidence>
<feature type="region of interest" description="Disordered" evidence="2">
    <location>
        <begin position="26"/>
        <end position="48"/>
    </location>
</feature>
<evidence type="ECO:0000256" key="1">
    <source>
        <dbReference type="SAM" id="Coils"/>
    </source>
</evidence>
<dbReference type="Gramene" id="mRNA:HanXRQr2_Chr09g0369761">
    <property type="protein sequence ID" value="mRNA:HanXRQr2_Chr09g0369761"/>
    <property type="gene ID" value="HanXRQr2_Chr09g0369761"/>
</dbReference>
<dbReference type="EMBL" id="CM007898">
    <property type="protein sequence ID" value="OTG13888.1"/>
    <property type="molecule type" value="Genomic_DNA"/>
</dbReference>
<protein>
    <submittedName>
        <fullName evidence="4">Uncharacterized protein</fullName>
    </submittedName>
</protein>
<reference evidence="3" key="3">
    <citation type="submission" date="2020-06" db="EMBL/GenBank/DDBJ databases">
        <title>Helianthus annuus Genome sequencing and assembly Release 2.</title>
        <authorList>
            <person name="Gouzy J."/>
            <person name="Langlade N."/>
            <person name="Munos S."/>
        </authorList>
    </citation>
    <scope>NUCLEOTIDE SEQUENCE</scope>
    <source>
        <tissue evidence="3">Leaves</tissue>
    </source>
</reference>
<dbReference type="EMBL" id="MNCJ02000324">
    <property type="protein sequence ID" value="KAF5789316.1"/>
    <property type="molecule type" value="Genomic_DNA"/>
</dbReference>
<feature type="compositionally biased region" description="Low complexity" evidence="2">
    <location>
        <begin position="29"/>
        <end position="39"/>
    </location>
</feature>